<comment type="caution">
    <text evidence="1">The sequence shown here is derived from an EMBL/GenBank/DDBJ whole genome shotgun (WGS) entry which is preliminary data.</text>
</comment>
<evidence type="ECO:0000313" key="1">
    <source>
        <dbReference type="EMBL" id="GFZ33255.1"/>
    </source>
</evidence>
<dbReference type="Proteomes" id="UP000663802">
    <property type="component" value="Unassembled WGS sequence"/>
</dbReference>
<keyword evidence="2" id="KW-1185">Reference proteome</keyword>
<reference evidence="1 2" key="1">
    <citation type="journal article" date="2021" name="Int. J. Syst. Evol. Microbiol.">
        <title>Clostridium zeae sp. nov., isolated from corn silage.</title>
        <authorList>
            <person name="Kobayashi H."/>
            <person name="Tanizawa Y."/>
            <person name="Yagura M."/>
            <person name="Sakamoto M."/>
            <person name="Ohkuma M."/>
            <person name="Tohno M."/>
        </authorList>
    </citation>
    <scope>NUCLEOTIDE SEQUENCE [LARGE SCALE GENOMIC DNA]</scope>
    <source>
        <strain evidence="1 2">CSC2</strain>
    </source>
</reference>
<accession>A0ABQ1EF92</accession>
<dbReference type="EMBL" id="BMBA01000004">
    <property type="protein sequence ID" value="GFZ33255.1"/>
    <property type="molecule type" value="Genomic_DNA"/>
</dbReference>
<dbReference type="RefSeq" id="WP_228731311.1">
    <property type="nucleotide sequence ID" value="NZ_BMBA01000004.1"/>
</dbReference>
<protein>
    <recommendedName>
        <fullName evidence="3">Lipoprotein</fullName>
    </recommendedName>
</protein>
<sequence>MQFTEFYSQVIGFDENDEKSKPIPQDAILMINDEDFQKFKDKYFTPRKIPMGSPDKEKAVLYLQIPSPTSLVNQYSVESINVSNKTLTVNLKKSSEAQIDGKNGNNGTWKWVMFIEIDKENLKDNMKVIVKE</sequence>
<name>A0ABQ1EF92_9CLOT</name>
<proteinExistence type="predicted"/>
<evidence type="ECO:0008006" key="3">
    <source>
        <dbReference type="Google" id="ProtNLM"/>
    </source>
</evidence>
<organism evidence="1 2">
    <name type="scientific">Clostridium zeae</name>
    <dbReference type="NCBI Taxonomy" id="2759022"/>
    <lineage>
        <taxon>Bacteria</taxon>
        <taxon>Bacillati</taxon>
        <taxon>Bacillota</taxon>
        <taxon>Clostridia</taxon>
        <taxon>Eubacteriales</taxon>
        <taxon>Clostridiaceae</taxon>
        <taxon>Clostridium</taxon>
    </lineage>
</organism>
<evidence type="ECO:0000313" key="2">
    <source>
        <dbReference type="Proteomes" id="UP000663802"/>
    </source>
</evidence>
<gene>
    <name evidence="1" type="ORF">CSC2_37810</name>
</gene>